<evidence type="ECO:0000313" key="2">
    <source>
        <dbReference type="EMBL" id="CAX60128.1"/>
    </source>
</evidence>
<feature type="transmembrane region" description="Helical" evidence="1">
    <location>
        <begin position="12"/>
        <end position="36"/>
    </location>
</feature>
<evidence type="ECO:0000256" key="1">
    <source>
        <dbReference type="SAM" id="Phobius"/>
    </source>
</evidence>
<dbReference type="HOGENOM" id="CLU_085010_0_0_6"/>
<proteinExistence type="predicted"/>
<keyword evidence="1" id="KW-0812">Transmembrane</keyword>
<dbReference type="eggNOG" id="ENOG5032VSV">
    <property type="taxonomic scope" value="Bacteria"/>
</dbReference>
<evidence type="ECO:0000313" key="3">
    <source>
        <dbReference type="Proteomes" id="UP000008793"/>
    </source>
</evidence>
<protein>
    <submittedName>
        <fullName evidence="2">Conserved uncharacterized protein</fullName>
    </submittedName>
</protein>
<feature type="transmembrane region" description="Helical" evidence="1">
    <location>
        <begin position="48"/>
        <end position="66"/>
    </location>
</feature>
<accession>D8MTH1</accession>
<dbReference type="GeneID" id="90512587"/>
<dbReference type="EMBL" id="FP236843">
    <property type="protein sequence ID" value="CAX60128.1"/>
    <property type="molecule type" value="Genomic_DNA"/>
</dbReference>
<keyword evidence="1" id="KW-0472">Membrane</keyword>
<keyword evidence="1" id="KW-1133">Transmembrane helix</keyword>
<keyword evidence="3" id="KW-1185">Reference proteome</keyword>
<feature type="transmembrane region" description="Helical" evidence="1">
    <location>
        <begin position="100"/>
        <end position="117"/>
    </location>
</feature>
<feature type="transmembrane region" description="Helical" evidence="1">
    <location>
        <begin position="137"/>
        <end position="155"/>
    </location>
</feature>
<dbReference type="Proteomes" id="UP000008793">
    <property type="component" value="Chromosome"/>
</dbReference>
<gene>
    <name evidence="2" type="ordered locus">EbC_25970</name>
</gene>
<dbReference type="KEGG" id="ebi:EbC_25970"/>
<name>D8MTH1_ERWBE</name>
<reference evidence="2 3" key="1">
    <citation type="journal article" date="2010" name="BMC Genomics">
        <title>Genome comparison of the epiphytic bacteria Erwinia billingiae and E. tasmaniensis with the pear pathogen E. pyrifoliae.</title>
        <authorList>
            <person name="Kube M."/>
            <person name="Migdoll A.M."/>
            <person name="Gehring I."/>
            <person name="Heitmann K."/>
            <person name="Mayer Y."/>
            <person name="Kuhl H."/>
            <person name="Knaust F."/>
            <person name="Geider K."/>
            <person name="Reinhardt R."/>
        </authorList>
    </citation>
    <scope>NUCLEOTIDE SEQUENCE [LARGE SCALE GENOMIC DNA]</scope>
    <source>
        <strain evidence="2 3">Eb661</strain>
    </source>
</reference>
<organism evidence="3">
    <name type="scientific">Erwinia billingiae (strain Eb661)</name>
    <dbReference type="NCBI Taxonomy" id="634500"/>
    <lineage>
        <taxon>Bacteria</taxon>
        <taxon>Pseudomonadati</taxon>
        <taxon>Pseudomonadota</taxon>
        <taxon>Gammaproteobacteria</taxon>
        <taxon>Enterobacterales</taxon>
        <taxon>Erwiniaceae</taxon>
        <taxon>Erwinia</taxon>
    </lineage>
</organism>
<dbReference type="AlphaFoldDB" id="D8MTH1"/>
<sequence>MHSDLIFIRNKLVLFFTSALFLCLMMGLVFIDVHWMHDAVHESSLTEITQELMLLVIALMYFFRAMRHSSARPSLMLIGGFFSCMLIREMDFLFDEIKHGCWVWFALAVTGICLTFALRYPERTLAGLVSFLRHPSWGMMSAGLLTVLVFSRLFGMQDLWRTLMPGGYSHTVKNMAEECSELLGYSLCLFATCRYLRSDYALNRHHS</sequence>
<dbReference type="STRING" id="634500.EbC_25970"/>
<dbReference type="RefSeq" id="WP_013202614.1">
    <property type="nucleotide sequence ID" value="NC_014306.1"/>
</dbReference>